<evidence type="ECO:0000256" key="1">
    <source>
        <dbReference type="SAM" id="MobiDB-lite"/>
    </source>
</evidence>
<name>A0AAV6HWG0_9ERIC</name>
<keyword evidence="3" id="KW-1185">Reference proteome</keyword>
<evidence type="ECO:0000313" key="2">
    <source>
        <dbReference type="EMBL" id="KAG5520771.1"/>
    </source>
</evidence>
<dbReference type="AlphaFoldDB" id="A0AAV6HWG0"/>
<proteinExistence type="predicted"/>
<feature type="region of interest" description="Disordered" evidence="1">
    <location>
        <begin position="59"/>
        <end position="78"/>
    </location>
</feature>
<gene>
    <name evidence="2" type="ORF">RHGRI_033370</name>
</gene>
<protein>
    <submittedName>
        <fullName evidence="2">Uncharacterized protein</fullName>
    </submittedName>
</protein>
<organism evidence="2 3">
    <name type="scientific">Rhododendron griersonianum</name>
    <dbReference type="NCBI Taxonomy" id="479676"/>
    <lineage>
        <taxon>Eukaryota</taxon>
        <taxon>Viridiplantae</taxon>
        <taxon>Streptophyta</taxon>
        <taxon>Embryophyta</taxon>
        <taxon>Tracheophyta</taxon>
        <taxon>Spermatophyta</taxon>
        <taxon>Magnoliopsida</taxon>
        <taxon>eudicotyledons</taxon>
        <taxon>Gunneridae</taxon>
        <taxon>Pentapetalae</taxon>
        <taxon>asterids</taxon>
        <taxon>Ericales</taxon>
        <taxon>Ericaceae</taxon>
        <taxon>Ericoideae</taxon>
        <taxon>Rhodoreae</taxon>
        <taxon>Rhododendron</taxon>
    </lineage>
</organism>
<dbReference type="EMBL" id="JACTNZ010000012">
    <property type="protein sequence ID" value="KAG5520771.1"/>
    <property type="molecule type" value="Genomic_DNA"/>
</dbReference>
<reference evidence="2" key="1">
    <citation type="submission" date="2020-08" db="EMBL/GenBank/DDBJ databases">
        <title>Plant Genome Project.</title>
        <authorList>
            <person name="Zhang R.-G."/>
        </authorList>
    </citation>
    <scope>NUCLEOTIDE SEQUENCE</scope>
    <source>
        <strain evidence="2">WSP0</strain>
        <tissue evidence="2">Leaf</tissue>
    </source>
</reference>
<evidence type="ECO:0000313" key="3">
    <source>
        <dbReference type="Proteomes" id="UP000823749"/>
    </source>
</evidence>
<dbReference type="Proteomes" id="UP000823749">
    <property type="component" value="Chromosome 12"/>
</dbReference>
<sequence length="111" mass="12640">MESKFSAAASSSTVTFPIKRLTPKEMEAKREKGLCYNCDEKLVRGHQCQKKQLYLMIGEDEEEDDTGQDTQDVEEPIPYDDRHISVHALFGSNSLRTMRVVGYWGLLWAGP</sequence>
<accession>A0AAV6HWG0</accession>
<comment type="caution">
    <text evidence="2">The sequence shown here is derived from an EMBL/GenBank/DDBJ whole genome shotgun (WGS) entry which is preliminary data.</text>
</comment>